<accession>A0A8S2YRQ4</accession>
<evidence type="ECO:0000313" key="1">
    <source>
        <dbReference type="EMBL" id="CAF4573247.1"/>
    </source>
</evidence>
<organism evidence="1 2">
    <name type="scientific">Didymodactylos carnosus</name>
    <dbReference type="NCBI Taxonomy" id="1234261"/>
    <lineage>
        <taxon>Eukaryota</taxon>
        <taxon>Metazoa</taxon>
        <taxon>Spiralia</taxon>
        <taxon>Gnathifera</taxon>
        <taxon>Rotifera</taxon>
        <taxon>Eurotatoria</taxon>
        <taxon>Bdelloidea</taxon>
        <taxon>Philodinida</taxon>
        <taxon>Philodinidae</taxon>
        <taxon>Didymodactylos</taxon>
    </lineage>
</organism>
<sequence length="64" mass="7161">GIPDFLGRAECTPIVRLTPDDNKPPITRLKWHKVILGNDNEDAGELLAAFELFLVLKQIDVQCC</sequence>
<reference evidence="1" key="1">
    <citation type="submission" date="2021-02" db="EMBL/GenBank/DDBJ databases">
        <authorList>
            <person name="Nowell W R."/>
        </authorList>
    </citation>
    <scope>NUCLEOTIDE SEQUENCE</scope>
</reference>
<proteinExistence type="predicted"/>
<dbReference type="Proteomes" id="UP000682733">
    <property type="component" value="Unassembled WGS sequence"/>
</dbReference>
<feature type="non-terminal residue" evidence="1">
    <location>
        <position position="1"/>
    </location>
</feature>
<comment type="caution">
    <text evidence="1">The sequence shown here is derived from an EMBL/GenBank/DDBJ whole genome shotgun (WGS) entry which is preliminary data.</text>
</comment>
<gene>
    <name evidence="1" type="ORF">TMI583_LOCUS50225</name>
</gene>
<name>A0A8S2YRQ4_9BILA</name>
<evidence type="ECO:0000313" key="2">
    <source>
        <dbReference type="Proteomes" id="UP000682733"/>
    </source>
</evidence>
<dbReference type="AlphaFoldDB" id="A0A8S2YRQ4"/>
<dbReference type="EMBL" id="CAJOBA010118257">
    <property type="protein sequence ID" value="CAF4573247.1"/>
    <property type="molecule type" value="Genomic_DNA"/>
</dbReference>
<protein>
    <submittedName>
        <fullName evidence="1">Uncharacterized protein</fullName>
    </submittedName>
</protein>